<dbReference type="RefSeq" id="WP_036817679.1">
    <property type="nucleotide sequence ID" value="NZ_AVBF01000013.1"/>
</dbReference>
<evidence type="ECO:0000256" key="1">
    <source>
        <dbReference type="SAM" id="SignalP"/>
    </source>
</evidence>
<dbReference type="Proteomes" id="UP000030147">
    <property type="component" value="Unassembled WGS sequence"/>
</dbReference>
<sequence length="104" mass="11844">MKKVLLLPAFVVALALMTVGFGNTSHAAECLCFKEILAYVKRGFYTRFSYNVDYFESVTVCKAVQVAIKKESPLMKILFFPFNCLRSSVHVNAFPYEQQFLLSD</sequence>
<accession>A0A0A2THA6</accession>
<evidence type="ECO:0000313" key="2">
    <source>
        <dbReference type="EMBL" id="KGP73466.1"/>
    </source>
</evidence>
<organism evidence="2 3">
    <name type="scientific">Pontibacillus yanchengensis Y32</name>
    <dbReference type="NCBI Taxonomy" id="1385514"/>
    <lineage>
        <taxon>Bacteria</taxon>
        <taxon>Bacillati</taxon>
        <taxon>Bacillota</taxon>
        <taxon>Bacilli</taxon>
        <taxon>Bacillales</taxon>
        <taxon>Bacillaceae</taxon>
        <taxon>Pontibacillus</taxon>
    </lineage>
</organism>
<proteinExistence type="predicted"/>
<feature type="chain" id="PRO_5001994237" evidence="1">
    <location>
        <begin position="28"/>
        <end position="104"/>
    </location>
</feature>
<feature type="signal peptide" evidence="1">
    <location>
        <begin position="1"/>
        <end position="27"/>
    </location>
</feature>
<reference evidence="2 3" key="1">
    <citation type="journal article" date="2015" name="Stand. Genomic Sci.">
        <title>High quality draft genome sequence of the moderately halophilic bacterium Pontibacillus yanchengensis Y32(T) and comparison among Pontibacillus genomes.</title>
        <authorList>
            <person name="Huang J."/>
            <person name="Qiao Z.X."/>
            <person name="Tang J.W."/>
            <person name="Wang G."/>
        </authorList>
    </citation>
    <scope>NUCLEOTIDE SEQUENCE [LARGE SCALE GENOMIC DNA]</scope>
    <source>
        <strain evidence="2 3">Y32</strain>
    </source>
</reference>
<keyword evidence="3" id="KW-1185">Reference proteome</keyword>
<name>A0A0A2THA6_9BACI</name>
<dbReference type="AlphaFoldDB" id="A0A0A2THA6"/>
<comment type="caution">
    <text evidence="2">The sequence shown here is derived from an EMBL/GenBank/DDBJ whole genome shotgun (WGS) entry which is preliminary data.</text>
</comment>
<evidence type="ECO:0000313" key="3">
    <source>
        <dbReference type="Proteomes" id="UP000030147"/>
    </source>
</evidence>
<protein>
    <submittedName>
        <fullName evidence="2">Uncharacterized protein</fullName>
    </submittedName>
</protein>
<dbReference type="EMBL" id="AVBF01000013">
    <property type="protein sequence ID" value="KGP73466.1"/>
    <property type="molecule type" value="Genomic_DNA"/>
</dbReference>
<keyword evidence="1" id="KW-0732">Signal</keyword>
<gene>
    <name evidence="2" type="ORF">N782_05125</name>
</gene>